<protein>
    <submittedName>
        <fullName evidence="7">PSD1 domain-containing protein</fullName>
    </submittedName>
</protein>
<evidence type="ECO:0000256" key="3">
    <source>
        <dbReference type="ARBA" id="ARBA00023004"/>
    </source>
</evidence>
<dbReference type="Pfam" id="PF07583">
    <property type="entry name" value="PSCyt2"/>
    <property type="match status" value="1"/>
</dbReference>
<dbReference type="SUPFAM" id="SSF46626">
    <property type="entry name" value="Cytochrome c"/>
    <property type="match status" value="1"/>
</dbReference>
<keyword evidence="3 4" id="KW-0408">Iron</keyword>
<dbReference type="Pfam" id="PF07635">
    <property type="entry name" value="PSCyt1"/>
    <property type="match status" value="1"/>
</dbReference>
<keyword evidence="2 4" id="KW-0479">Metal-binding</keyword>
<dbReference type="Pfam" id="PF07587">
    <property type="entry name" value="PSD1"/>
    <property type="match status" value="1"/>
</dbReference>
<dbReference type="PROSITE" id="PS51007">
    <property type="entry name" value="CYTC"/>
    <property type="match status" value="1"/>
</dbReference>
<keyword evidence="8" id="KW-1185">Reference proteome</keyword>
<sequence>MKPFPHTIGSFAAFLLVGFSTSADELSNEDLQFFESEVRPLLIDNCYKCHSADAEKIRGHFLIDSAPAMLRGGESGPAIVPGNSAESRLIQMVKRHPDYEAMPPKSKLAPEEIETLIAWIDRGAPDPRVEESLSAADLSDFNLEERKKWWSLQPVNTPEIPEVKNADWPANDYDNFLLSKLEEKGWQPAESTDRRTLLRRLSFDLIGLAPTPEELESFLSDNSPDAYQKQVDRLLASPHFGEKWARHWLDLVRYAETKAFEADYTMTHAYRYRDYIINALNQDVPFDQFILESLAGDLIEEPRINPTTGDNESVMGPGFIYLTDGQHGPPDIHEDEARIFDGMIDVTSKAFLGSTLACARCHDHKFDAITTGDYYSFYGMLRSSRLSYANTVPDSAQQAPLRELKKKRASLEKLAFDATLEDINQVSAYLEATRELANSPTVQSIVSDYNKETKEDQKLRNQGPKVLKQRLASESKALATHKGLDSEALTNWLILATNAKARSKHASLAPLFQQEKTKSPQRDKDLSQSFADVSKSLYNWKYQGLAFQDQAPSAGTPVFTSQGHNGVQSLVDGQHTSGYLAGRVTGALRSPDFIIDGKPIELQAKGNGGTVRLVIRNYELTGRGPTTGKLYKAINTKDWETIRFQTYLWEGEPAYLEFAQNNVSNHSKHPKHGPHNEPSDDAFLTFRFHSTNDWEHYWKTSGDSAEAVGKKLKQLWAAGKKRKLSPTDAEVLGSFYAVGLINADTRRNKTFDKALREYRELALTIPKPRFARSLVDGDQHDEPIYIRGSHNNLSQDHNPRRFFDAFGGKELTSRGSGRLDWAKEVADPENPLTARVQVNRLWKHIFGAGLVETTNDFGQMGKLPTHPDLLDHLANDFVENNWSIKHMIRKMVSTKAYQMSSQPSELAQQEDPQNSLLQHMPVKRLEAELIRDHILASSGALNTKQFGPSVSAYVDDMPNSRAKPPTGPLNGDGRRSIYLEMRRNFLSTFLRAFDMPNATESIGKRQVTNVPAQSLALMNDPFVHEQAKAWANKVMASSETEDERIHKIHIDAFSRPASPKELDWAKRFLSELSRDYGSSSSDLTVWTDLCHMIYNRKEFIYIF</sequence>
<dbReference type="InterPro" id="IPR011429">
    <property type="entry name" value="Cyt_c_Planctomycete-type"/>
</dbReference>
<dbReference type="PANTHER" id="PTHR35889:SF3">
    <property type="entry name" value="F-BOX DOMAIN-CONTAINING PROTEIN"/>
    <property type="match status" value="1"/>
</dbReference>
<dbReference type="GO" id="GO:0020037">
    <property type="term" value="F:heme binding"/>
    <property type="evidence" value="ECO:0007669"/>
    <property type="project" value="InterPro"/>
</dbReference>
<keyword evidence="1 4" id="KW-0349">Heme</keyword>
<evidence type="ECO:0000313" key="7">
    <source>
        <dbReference type="EMBL" id="MBK1877625.1"/>
    </source>
</evidence>
<feature type="domain" description="Cytochrome c" evidence="6">
    <location>
        <begin position="25"/>
        <end position="124"/>
    </location>
</feature>
<dbReference type="AlphaFoldDB" id="A0A934VR73"/>
<evidence type="ECO:0000256" key="1">
    <source>
        <dbReference type="ARBA" id="ARBA00022617"/>
    </source>
</evidence>
<dbReference type="Proteomes" id="UP000617628">
    <property type="component" value="Unassembled WGS sequence"/>
</dbReference>
<evidence type="ECO:0000256" key="2">
    <source>
        <dbReference type="ARBA" id="ARBA00022723"/>
    </source>
</evidence>
<dbReference type="InterPro" id="IPR011444">
    <property type="entry name" value="DUF1549"/>
</dbReference>
<evidence type="ECO:0000313" key="8">
    <source>
        <dbReference type="Proteomes" id="UP000617628"/>
    </source>
</evidence>
<accession>A0A934VR73</accession>
<evidence type="ECO:0000256" key="4">
    <source>
        <dbReference type="PROSITE-ProRule" id="PRU00433"/>
    </source>
</evidence>
<evidence type="ECO:0000259" key="6">
    <source>
        <dbReference type="PROSITE" id="PS51007"/>
    </source>
</evidence>
<dbReference type="GO" id="GO:0009055">
    <property type="term" value="F:electron transfer activity"/>
    <property type="evidence" value="ECO:0007669"/>
    <property type="project" value="InterPro"/>
</dbReference>
<dbReference type="PANTHER" id="PTHR35889">
    <property type="entry name" value="CYCLOINULO-OLIGOSACCHARIDE FRUCTANOTRANSFERASE-RELATED"/>
    <property type="match status" value="1"/>
</dbReference>
<dbReference type="InterPro" id="IPR036909">
    <property type="entry name" value="Cyt_c-like_dom_sf"/>
</dbReference>
<organism evidence="7 8">
    <name type="scientific">Pelagicoccus mobilis</name>
    <dbReference type="NCBI Taxonomy" id="415221"/>
    <lineage>
        <taxon>Bacteria</taxon>
        <taxon>Pseudomonadati</taxon>
        <taxon>Verrucomicrobiota</taxon>
        <taxon>Opitutia</taxon>
        <taxon>Puniceicoccales</taxon>
        <taxon>Pelagicoccaceae</taxon>
        <taxon>Pelagicoccus</taxon>
    </lineage>
</organism>
<dbReference type="InterPro" id="IPR009056">
    <property type="entry name" value="Cyt_c-like_dom"/>
</dbReference>
<feature type="region of interest" description="Disordered" evidence="5">
    <location>
        <begin position="954"/>
        <end position="974"/>
    </location>
</feature>
<dbReference type="RefSeq" id="WP_200355839.1">
    <property type="nucleotide sequence ID" value="NZ_JAENIL010000020.1"/>
</dbReference>
<proteinExistence type="predicted"/>
<dbReference type="InterPro" id="IPR022655">
    <property type="entry name" value="DUF1553"/>
</dbReference>
<reference evidence="7" key="1">
    <citation type="submission" date="2021-01" db="EMBL/GenBank/DDBJ databases">
        <title>Modified the classification status of verrucomicrobia.</title>
        <authorList>
            <person name="Feng X."/>
        </authorList>
    </citation>
    <scope>NUCLEOTIDE SEQUENCE</scope>
    <source>
        <strain evidence="7">KCTC 13126</strain>
    </source>
</reference>
<dbReference type="GO" id="GO:0046872">
    <property type="term" value="F:metal ion binding"/>
    <property type="evidence" value="ECO:0007669"/>
    <property type="project" value="UniProtKB-KW"/>
</dbReference>
<dbReference type="EMBL" id="JAENIL010000020">
    <property type="protein sequence ID" value="MBK1877625.1"/>
    <property type="molecule type" value="Genomic_DNA"/>
</dbReference>
<evidence type="ECO:0000256" key="5">
    <source>
        <dbReference type="SAM" id="MobiDB-lite"/>
    </source>
</evidence>
<name>A0A934VR73_9BACT</name>
<comment type="caution">
    <text evidence="7">The sequence shown here is derived from an EMBL/GenBank/DDBJ whole genome shotgun (WGS) entry which is preliminary data.</text>
</comment>
<gene>
    <name evidence="7" type="ORF">JIN87_12175</name>
</gene>